<dbReference type="Proteomes" id="UP001152747">
    <property type="component" value="Unassembled WGS sequence"/>
</dbReference>
<keyword evidence="2" id="KW-1185">Reference proteome</keyword>
<accession>A0A9P1IA26</accession>
<name>A0A9P1IA26_9PELO</name>
<gene>
    <name evidence="1" type="ORF">CAMP_LOCUS2147</name>
</gene>
<dbReference type="AlphaFoldDB" id="A0A9P1IA26"/>
<sequence>MSFFTFFLRIRTSEFLPKFRKKGRKKKSECRTIEKLFGMKSRNAEIPRIKSEVKMGLPKFRKVNSDQPWSDHSIRIDRRSKAYMDEIRRDVAKWRNQWGNRGLYG</sequence>
<dbReference type="EMBL" id="CANHGI010000001">
    <property type="protein sequence ID" value="CAI5439510.1"/>
    <property type="molecule type" value="Genomic_DNA"/>
</dbReference>
<evidence type="ECO:0000313" key="2">
    <source>
        <dbReference type="Proteomes" id="UP001152747"/>
    </source>
</evidence>
<organism evidence="1 2">
    <name type="scientific">Caenorhabditis angaria</name>
    <dbReference type="NCBI Taxonomy" id="860376"/>
    <lineage>
        <taxon>Eukaryota</taxon>
        <taxon>Metazoa</taxon>
        <taxon>Ecdysozoa</taxon>
        <taxon>Nematoda</taxon>
        <taxon>Chromadorea</taxon>
        <taxon>Rhabditida</taxon>
        <taxon>Rhabditina</taxon>
        <taxon>Rhabditomorpha</taxon>
        <taxon>Rhabditoidea</taxon>
        <taxon>Rhabditidae</taxon>
        <taxon>Peloderinae</taxon>
        <taxon>Caenorhabditis</taxon>
    </lineage>
</organism>
<evidence type="ECO:0000313" key="1">
    <source>
        <dbReference type="EMBL" id="CAI5439510.1"/>
    </source>
</evidence>
<reference evidence="1" key="1">
    <citation type="submission" date="2022-11" db="EMBL/GenBank/DDBJ databases">
        <authorList>
            <person name="Kikuchi T."/>
        </authorList>
    </citation>
    <scope>NUCLEOTIDE SEQUENCE</scope>
    <source>
        <strain evidence="1">PS1010</strain>
    </source>
</reference>
<protein>
    <submittedName>
        <fullName evidence="1">Uncharacterized protein</fullName>
    </submittedName>
</protein>
<proteinExistence type="predicted"/>
<comment type="caution">
    <text evidence="1">The sequence shown here is derived from an EMBL/GenBank/DDBJ whole genome shotgun (WGS) entry which is preliminary data.</text>
</comment>